<sequence>MDVSLNNFIDKPKLLILDDEPDIVKALTRVLRKDFDISAFVYPLEALEFLAEHDVDIILSDMRMPKMDGAEFFAQSRKTQPNAIRVLLTGYSDVEATTRAINDGGVNSYLTKPWDNNNLRFSLLQSASLFTLQSEKKRLKAEIEQKNQELELANATLEEKVVTRTEALRASFTKLRATHSSRSALFRDILSLITTLIEYRTDIDADDLERIAYQCKQVAILLNMSDADVKQTYMSGIMHKLGLIGEDPSATSSQNFAQSHIAPTNNPLIAHEIISNMSRFSALANLVKFQDENLDGTGYPDHIKGDDIPIASRIIRVVKDYDFMVTNSNKSQTKSPAAAMNYLETHCGTIYDRSVLAQFKKVLKERPQDDIHNIVYCVSVSDLAVGVIIKRDVVLPNGTTMLTQGSEINQSTLDRLREYESEHRTALAYFI</sequence>
<dbReference type="InterPro" id="IPR001789">
    <property type="entry name" value="Sig_transdc_resp-reg_receiver"/>
</dbReference>
<evidence type="ECO:0000256" key="2">
    <source>
        <dbReference type="SAM" id="Coils"/>
    </source>
</evidence>
<dbReference type="PANTHER" id="PTHR45228">
    <property type="entry name" value="CYCLIC DI-GMP PHOSPHODIESTERASE TM_0186-RELATED"/>
    <property type="match status" value="1"/>
</dbReference>
<dbReference type="Gene3D" id="1.10.3210.10">
    <property type="entry name" value="Hypothetical protein af1432"/>
    <property type="match status" value="1"/>
</dbReference>
<evidence type="ECO:0000259" key="3">
    <source>
        <dbReference type="PROSITE" id="PS50110"/>
    </source>
</evidence>
<dbReference type="Pfam" id="PF13487">
    <property type="entry name" value="HD_5"/>
    <property type="match status" value="1"/>
</dbReference>
<dbReference type="CDD" id="cd00077">
    <property type="entry name" value="HDc"/>
    <property type="match status" value="1"/>
</dbReference>
<gene>
    <name evidence="5" type="ORF">VTAP4600_B1592</name>
</gene>
<dbReference type="KEGG" id="vta:B1592"/>
<dbReference type="Pfam" id="PF00072">
    <property type="entry name" value="Response_reg"/>
    <property type="match status" value="1"/>
</dbReference>
<evidence type="ECO:0000259" key="4">
    <source>
        <dbReference type="PROSITE" id="PS51832"/>
    </source>
</evidence>
<evidence type="ECO:0000256" key="1">
    <source>
        <dbReference type="PROSITE-ProRule" id="PRU00169"/>
    </source>
</evidence>
<dbReference type="CDD" id="cd17569">
    <property type="entry name" value="REC_HupR-like"/>
    <property type="match status" value="1"/>
</dbReference>
<feature type="domain" description="Response regulatory" evidence="3">
    <location>
        <begin position="13"/>
        <end position="127"/>
    </location>
</feature>
<protein>
    <submittedName>
        <fullName evidence="5">Putative Response regulator</fullName>
    </submittedName>
</protein>
<proteinExistence type="predicted"/>
<dbReference type="OrthoDB" id="9802066at2"/>
<dbReference type="RefSeq" id="WP_102525257.1">
    <property type="nucleotide sequence ID" value="NZ_LT960612.1"/>
</dbReference>
<name>A0A2N8ZMQ9_9VIBR</name>
<keyword evidence="6" id="KW-1185">Reference proteome</keyword>
<keyword evidence="1" id="KW-0597">Phosphoprotein</keyword>
<dbReference type="GO" id="GO:0000160">
    <property type="term" value="P:phosphorelay signal transduction system"/>
    <property type="evidence" value="ECO:0007669"/>
    <property type="project" value="InterPro"/>
</dbReference>
<dbReference type="InterPro" id="IPR011006">
    <property type="entry name" value="CheY-like_superfamily"/>
</dbReference>
<keyword evidence="2" id="KW-0175">Coiled coil</keyword>
<dbReference type="InterPro" id="IPR003607">
    <property type="entry name" value="HD/PDEase_dom"/>
</dbReference>
<dbReference type="EMBL" id="LT960612">
    <property type="protein sequence ID" value="SON53203.1"/>
    <property type="molecule type" value="Genomic_DNA"/>
</dbReference>
<evidence type="ECO:0000313" key="5">
    <source>
        <dbReference type="EMBL" id="SON53203.1"/>
    </source>
</evidence>
<dbReference type="InterPro" id="IPR037522">
    <property type="entry name" value="HD_GYP_dom"/>
</dbReference>
<dbReference type="SMART" id="SM00448">
    <property type="entry name" value="REC"/>
    <property type="match status" value="1"/>
</dbReference>
<dbReference type="PROSITE" id="PS51832">
    <property type="entry name" value="HD_GYP"/>
    <property type="match status" value="1"/>
</dbReference>
<dbReference type="Proteomes" id="UP000235828">
    <property type="component" value="Chromosome B"/>
</dbReference>
<organism evidence="5 6">
    <name type="scientific">Vibrio tapetis subsp. tapetis</name>
    <dbReference type="NCBI Taxonomy" id="1671868"/>
    <lineage>
        <taxon>Bacteria</taxon>
        <taxon>Pseudomonadati</taxon>
        <taxon>Pseudomonadota</taxon>
        <taxon>Gammaproteobacteria</taxon>
        <taxon>Vibrionales</taxon>
        <taxon>Vibrionaceae</taxon>
        <taxon>Vibrio</taxon>
    </lineage>
</organism>
<dbReference type="SUPFAM" id="SSF109604">
    <property type="entry name" value="HD-domain/PDEase-like"/>
    <property type="match status" value="1"/>
</dbReference>
<dbReference type="GO" id="GO:0008081">
    <property type="term" value="F:phosphoric diester hydrolase activity"/>
    <property type="evidence" value="ECO:0007669"/>
    <property type="project" value="UniProtKB-ARBA"/>
</dbReference>
<dbReference type="AlphaFoldDB" id="A0A2N8ZMQ9"/>
<dbReference type="Gene3D" id="3.40.50.2300">
    <property type="match status" value="1"/>
</dbReference>
<dbReference type="PROSITE" id="PS50110">
    <property type="entry name" value="RESPONSE_REGULATORY"/>
    <property type="match status" value="1"/>
</dbReference>
<accession>A0A2N8ZMQ9</accession>
<reference evidence="5 6" key="1">
    <citation type="submission" date="2017-10" db="EMBL/GenBank/DDBJ databases">
        <authorList>
            <person name="Banno H."/>
            <person name="Chua N.-H."/>
        </authorList>
    </citation>
    <scope>NUCLEOTIDE SEQUENCE [LARGE SCALE GENOMIC DNA]</scope>
    <source>
        <strain evidence="5">Vibrio tapetis CECT4600</strain>
    </source>
</reference>
<feature type="modified residue" description="4-aspartylphosphate" evidence="1">
    <location>
        <position position="61"/>
    </location>
</feature>
<dbReference type="SUPFAM" id="SSF52172">
    <property type="entry name" value="CheY-like"/>
    <property type="match status" value="1"/>
</dbReference>
<evidence type="ECO:0000313" key="6">
    <source>
        <dbReference type="Proteomes" id="UP000235828"/>
    </source>
</evidence>
<dbReference type="PANTHER" id="PTHR45228:SF8">
    <property type="entry name" value="TWO-COMPONENT RESPONSE REGULATOR-RELATED"/>
    <property type="match status" value="1"/>
</dbReference>
<feature type="domain" description="HD-GYP" evidence="4">
    <location>
        <begin position="182"/>
        <end position="375"/>
    </location>
</feature>
<feature type="coiled-coil region" evidence="2">
    <location>
        <begin position="129"/>
        <end position="163"/>
    </location>
</feature>
<dbReference type="InterPro" id="IPR052020">
    <property type="entry name" value="Cyclic_di-GMP/3'3'-cGAMP_PDE"/>
</dbReference>